<feature type="non-terminal residue" evidence="1">
    <location>
        <position position="1"/>
    </location>
</feature>
<reference evidence="1 3" key="1">
    <citation type="submission" date="2019-12" db="EMBL/GenBank/DDBJ databases">
        <title>Enteriobacteria Tanzani isolates_8377-8380.</title>
        <authorList>
            <person name="Subbiah M."/>
            <person name="Call D."/>
        </authorList>
    </citation>
    <scope>NUCLEOTIDE SEQUENCE [LARGE SCALE GENOMIC DNA]</scope>
    <source>
        <strain evidence="1 3">8378wC7</strain>
    </source>
</reference>
<organism evidence="1 3">
    <name type="scientific">Escherichia coli</name>
    <dbReference type="NCBI Taxonomy" id="562"/>
    <lineage>
        <taxon>Bacteria</taxon>
        <taxon>Pseudomonadati</taxon>
        <taxon>Pseudomonadota</taxon>
        <taxon>Gammaproteobacteria</taxon>
        <taxon>Enterobacterales</taxon>
        <taxon>Enterobacteriaceae</taxon>
        <taxon>Escherichia</taxon>
    </lineage>
</organism>
<name>A0A6L7CKN8_ECOLX</name>
<evidence type="ECO:0000313" key="3">
    <source>
        <dbReference type="Proteomes" id="UP000480485"/>
    </source>
</evidence>
<evidence type="ECO:0000313" key="2">
    <source>
        <dbReference type="EMBL" id="MWT88484.1"/>
    </source>
</evidence>
<dbReference type="EMBL" id="WTRN01001577">
    <property type="protein sequence ID" value="MWT88481.1"/>
    <property type="molecule type" value="Genomic_DNA"/>
</dbReference>
<gene>
    <name evidence="1" type="ORF">GP954_25690</name>
    <name evidence="2" type="ORF">GP954_25705</name>
</gene>
<protein>
    <submittedName>
        <fullName evidence="1">Ferrous iron transporter B</fullName>
    </submittedName>
</protein>
<dbReference type="AlphaFoldDB" id="A0A6L7CKN8"/>
<proteinExistence type="predicted"/>
<comment type="caution">
    <text evidence="1">The sequence shown here is derived from an EMBL/GenBank/DDBJ whole genome shotgun (WGS) entry which is preliminary data.</text>
</comment>
<dbReference type="Proteomes" id="UP000480485">
    <property type="component" value="Unassembled WGS sequence"/>
</dbReference>
<sequence>IGLLRRARSRVDIELLATRKSVSSCCAASTTGDCH</sequence>
<dbReference type="EMBL" id="WTRN01001578">
    <property type="protein sequence ID" value="MWT88484.1"/>
    <property type="molecule type" value="Genomic_DNA"/>
</dbReference>
<evidence type="ECO:0000313" key="1">
    <source>
        <dbReference type="EMBL" id="MWT88481.1"/>
    </source>
</evidence>
<accession>A0A6L7CKN8</accession>